<dbReference type="GO" id="GO:0006261">
    <property type="term" value="P:DNA-templated DNA replication"/>
    <property type="evidence" value="ECO:0007669"/>
    <property type="project" value="TreeGrafter"/>
</dbReference>
<evidence type="ECO:0000256" key="4">
    <source>
        <dbReference type="ARBA" id="ARBA00022932"/>
    </source>
</evidence>
<dbReference type="AlphaFoldDB" id="A0A2M7CID6"/>
<dbReference type="PANTHER" id="PTHR34388:SF1">
    <property type="entry name" value="DNA POLYMERASE III SUBUNIT DELTA"/>
    <property type="match status" value="1"/>
</dbReference>
<dbReference type="GO" id="GO:0003887">
    <property type="term" value="F:DNA-directed DNA polymerase activity"/>
    <property type="evidence" value="ECO:0007669"/>
    <property type="project" value="UniProtKB-KW"/>
</dbReference>
<dbReference type="GO" id="GO:0003677">
    <property type="term" value="F:DNA binding"/>
    <property type="evidence" value="ECO:0007669"/>
    <property type="project" value="InterPro"/>
</dbReference>
<gene>
    <name evidence="6" type="ORF">COS38_01955</name>
</gene>
<feature type="domain" description="DNA polymerase III delta N-terminal" evidence="5">
    <location>
        <begin position="6"/>
        <end position="121"/>
    </location>
</feature>
<evidence type="ECO:0000256" key="1">
    <source>
        <dbReference type="ARBA" id="ARBA00022679"/>
    </source>
</evidence>
<sequence length="311" mass="36498">MKNLIFIYGDDTFRAVEYVKFLKAKFCEKNKGLFNLTEYDLEDKNDFNAVMVNISTIPFLATNRLIVIKHALKAKDAPVEQFTRTIKNSQSTIVVFFERGFPDKRTKFYKYLAQNAVKKEFKELAPWQQKEWIKRQFAKEGKTIDQEALEYLVRIKQGKISKILPEIKKLIFVSQPTISLIIIKKLVAPSYEDKLYEIYDSFLSENCASHILKKIDHIKINQSEFFIWGTIVNLFRNLLLIANESNKNPFILQKKLGISYFLAQKAFLLKKDFTQLKKFYQMLFDYDVKVKTGKIELKLALDLTACKFCEL</sequence>
<keyword evidence="4" id="KW-0239">DNA-directed DNA polymerase</keyword>
<dbReference type="EMBL" id="PEUM01000056">
    <property type="protein sequence ID" value="PIV25368.1"/>
    <property type="molecule type" value="Genomic_DNA"/>
</dbReference>
<accession>A0A2M7CID6</accession>
<keyword evidence="1" id="KW-0808">Transferase</keyword>
<organism evidence="6 7">
    <name type="scientific">Candidatus Berkelbacteria bacterium CG03_land_8_20_14_0_80_40_36</name>
    <dbReference type="NCBI Taxonomy" id="1974509"/>
    <lineage>
        <taxon>Bacteria</taxon>
        <taxon>Candidatus Berkelbacteria</taxon>
    </lineage>
</organism>
<evidence type="ECO:0000259" key="5">
    <source>
        <dbReference type="Pfam" id="PF06144"/>
    </source>
</evidence>
<dbReference type="SUPFAM" id="SSF52540">
    <property type="entry name" value="P-loop containing nucleoside triphosphate hydrolases"/>
    <property type="match status" value="1"/>
</dbReference>
<dbReference type="InterPro" id="IPR010372">
    <property type="entry name" value="DNA_pol3_delta_N"/>
</dbReference>
<evidence type="ECO:0000313" key="7">
    <source>
        <dbReference type="Proteomes" id="UP000229966"/>
    </source>
</evidence>
<dbReference type="InterPro" id="IPR005790">
    <property type="entry name" value="DNA_polIII_delta"/>
</dbReference>
<keyword evidence="2" id="KW-0548">Nucleotidyltransferase</keyword>
<evidence type="ECO:0000256" key="3">
    <source>
        <dbReference type="ARBA" id="ARBA00022705"/>
    </source>
</evidence>
<name>A0A2M7CID6_9BACT</name>
<dbReference type="PANTHER" id="PTHR34388">
    <property type="entry name" value="DNA POLYMERASE III SUBUNIT DELTA"/>
    <property type="match status" value="1"/>
</dbReference>
<dbReference type="Proteomes" id="UP000229966">
    <property type="component" value="Unassembled WGS sequence"/>
</dbReference>
<dbReference type="Gene3D" id="1.20.272.10">
    <property type="match status" value="1"/>
</dbReference>
<evidence type="ECO:0000256" key="2">
    <source>
        <dbReference type="ARBA" id="ARBA00022695"/>
    </source>
</evidence>
<dbReference type="NCBIfam" id="TIGR01128">
    <property type="entry name" value="holA"/>
    <property type="match status" value="1"/>
</dbReference>
<comment type="caution">
    <text evidence="6">The sequence shown here is derived from an EMBL/GenBank/DDBJ whole genome shotgun (WGS) entry which is preliminary data.</text>
</comment>
<dbReference type="Gene3D" id="3.40.50.300">
    <property type="entry name" value="P-loop containing nucleotide triphosphate hydrolases"/>
    <property type="match status" value="1"/>
</dbReference>
<reference evidence="7" key="1">
    <citation type="submission" date="2017-09" db="EMBL/GenBank/DDBJ databases">
        <title>Depth-based differentiation of microbial function through sediment-hosted aquifers and enrichment of novel symbionts in the deep terrestrial subsurface.</title>
        <authorList>
            <person name="Probst A.J."/>
            <person name="Ladd B."/>
            <person name="Jarett J.K."/>
            <person name="Geller-Mcgrath D.E."/>
            <person name="Sieber C.M.K."/>
            <person name="Emerson J.B."/>
            <person name="Anantharaman K."/>
            <person name="Thomas B.C."/>
            <person name="Malmstrom R."/>
            <person name="Stieglmeier M."/>
            <person name="Klingl A."/>
            <person name="Woyke T."/>
            <person name="Ryan C.M."/>
            <person name="Banfield J.F."/>
        </authorList>
    </citation>
    <scope>NUCLEOTIDE SEQUENCE [LARGE SCALE GENOMIC DNA]</scope>
</reference>
<dbReference type="Gene3D" id="1.10.8.60">
    <property type="match status" value="1"/>
</dbReference>
<proteinExistence type="predicted"/>
<protein>
    <recommendedName>
        <fullName evidence="5">DNA polymerase III delta N-terminal domain-containing protein</fullName>
    </recommendedName>
</protein>
<keyword evidence="3" id="KW-0235">DNA replication</keyword>
<dbReference type="GO" id="GO:0009360">
    <property type="term" value="C:DNA polymerase III complex"/>
    <property type="evidence" value="ECO:0007669"/>
    <property type="project" value="InterPro"/>
</dbReference>
<evidence type="ECO:0000313" key="6">
    <source>
        <dbReference type="EMBL" id="PIV25368.1"/>
    </source>
</evidence>
<dbReference type="InterPro" id="IPR027417">
    <property type="entry name" value="P-loop_NTPase"/>
</dbReference>
<dbReference type="Pfam" id="PF06144">
    <property type="entry name" value="DNA_pol3_delta"/>
    <property type="match status" value="1"/>
</dbReference>